<sequence>MGSQVFLGTVVPILGGIIGLIMYCSPLSAARAARQAQSLGELNPVPSAVTFMSTACWNAYGLAAPDYNMFLPNIPGFVAALYTSVTCYGLASSKASS</sequence>
<gene>
    <name evidence="2" type="ORF">BQ4739_LOCUS1283</name>
</gene>
<evidence type="ECO:0000256" key="1">
    <source>
        <dbReference type="SAM" id="Phobius"/>
    </source>
</evidence>
<evidence type="ECO:0000313" key="3">
    <source>
        <dbReference type="Proteomes" id="UP000256970"/>
    </source>
</evidence>
<dbReference type="GO" id="GO:0016020">
    <property type="term" value="C:membrane"/>
    <property type="evidence" value="ECO:0007669"/>
    <property type="project" value="InterPro"/>
</dbReference>
<keyword evidence="1" id="KW-1133">Transmembrane helix</keyword>
<name>A0A383V7P0_TETOB</name>
<keyword evidence="3" id="KW-1185">Reference proteome</keyword>
<keyword evidence="1" id="KW-0472">Membrane</keyword>
<keyword evidence="1" id="KW-0812">Transmembrane</keyword>
<accession>A0A383V7P0</accession>
<evidence type="ECO:0000313" key="2">
    <source>
        <dbReference type="EMBL" id="SZX60759.1"/>
    </source>
</evidence>
<dbReference type="EMBL" id="FNXT01000098">
    <property type="protein sequence ID" value="SZX60759.1"/>
    <property type="molecule type" value="Genomic_DNA"/>
</dbReference>
<feature type="transmembrane region" description="Helical" evidence="1">
    <location>
        <begin position="69"/>
        <end position="91"/>
    </location>
</feature>
<dbReference type="Pfam" id="PF03083">
    <property type="entry name" value="MtN3_slv"/>
    <property type="match status" value="1"/>
</dbReference>
<feature type="transmembrane region" description="Helical" evidence="1">
    <location>
        <begin position="6"/>
        <end position="24"/>
    </location>
</feature>
<dbReference type="Proteomes" id="UP000256970">
    <property type="component" value="Unassembled WGS sequence"/>
</dbReference>
<dbReference type="AlphaFoldDB" id="A0A383V7P0"/>
<organism evidence="2 3">
    <name type="scientific">Tetradesmus obliquus</name>
    <name type="common">Green alga</name>
    <name type="synonym">Acutodesmus obliquus</name>
    <dbReference type="NCBI Taxonomy" id="3088"/>
    <lineage>
        <taxon>Eukaryota</taxon>
        <taxon>Viridiplantae</taxon>
        <taxon>Chlorophyta</taxon>
        <taxon>core chlorophytes</taxon>
        <taxon>Chlorophyceae</taxon>
        <taxon>CS clade</taxon>
        <taxon>Sphaeropleales</taxon>
        <taxon>Scenedesmaceae</taxon>
        <taxon>Tetradesmus</taxon>
    </lineage>
</organism>
<dbReference type="Gene3D" id="1.20.1280.290">
    <property type="match status" value="1"/>
</dbReference>
<dbReference type="InterPro" id="IPR004316">
    <property type="entry name" value="SWEET_rpt"/>
</dbReference>
<protein>
    <recommendedName>
        <fullName evidence="4">Bidirectional sugar transporter SWEET</fullName>
    </recommendedName>
</protein>
<evidence type="ECO:0008006" key="4">
    <source>
        <dbReference type="Google" id="ProtNLM"/>
    </source>
</evidence>
<proteinExistence type="predicted"/>
<reference evidence="2 3" key="1">
    <citation type="submission" date="2016-10" db="EMBL/GenBank/DDBJ databases">
        <authorList>
            <person name="Cai Z."/>
        </authorList>
    </citation>
    <scope>NUCLEOTIDE SEQUENCE [LARGE SCALE GENOMIC DNA]</scope>
</reference>